<feature type="transmembrane region" description="Helical" evidence="3">
    <location>
        <begin position="85"/>
        <end position="102"/>
    </location>
</feature>
<gene>
    <name evidence="4" type="primary">bioY</name>
    <name evidence="4" type="ORF">GCM10007425_02450</name>
</gene>
<name>A0A917D5Q1_9BACI</name>
<keyword evidence="2 3" id="KW-0472">Membrane</keyword>
<organism evidence="4 5">
    <name type="scientific">Lysinibacillus alkalisoli</name>
    <dbReference type="NCBI Taxonomy" id="1911548"/>
    <lineage>
        <taxon>Bacteria</taxon>
        <taxon>Bacillati</taxon>
        <taxon>Bacillota</taxon>
        <taxon>Bacilli</taxon>
        <taxon>Bacillales</taxon>
        <taxon>Bacillaceae</taxon>
        <taxon>Lysinibacillus</taxon>
    </lineage>
</organism>
<reference evidence="4" key="2">
    <citation type="submission" date="2020-09" db="EMBL/GenBank/DDBJ databases">
        <authorList>
            <person name="Sun Q."/>
            <person name="Zhou Y."/>
        </authorList>
    </citation>
    <scope>NUCLEOTIDE SEQUENCE</scope>
    <source>
        <strain evidence="4">CGMCC 1.15760</strain>
    </source>
</reference>
<comment type="caution">
    <text evidence="4">The sequence shown here is derived from an EMBL/GenBank/DDBJ whole genome shotgun (WGS) entry which is preliminary data.</text>
</comment>
<dbReference type="InterPro" id="IPR003784">
    <property type="entry name" value="BioY"/>
</dbReference>
<keyword evidence="5" id="KW-1185">Reference proteome</keyword>
<dbReference type="GO" id="GO:0005886">
    <property type="term" value="C:plasma membrane"/>
    <property type="evidence" value="ECO:0007669"/>
    <property type="project" value="UniProtKB-SubCell"/>
</dbReference>
<accession>A0A917D5Q1</accession>
<evidence type="ECO:0000313" key="4">
    <source>
        <dbReference type="EMBL" id="GGG11641.1"/>
    </source>
</evidence>
<keyword evidence="2" id="KW-1003">Cell membrane</keyword>
<dbReference type="AlphaFoldDB" id="A0A917D5Q1"/>
<proteinExistence type="inferred from homology"/>
<sequence length="186" mass="20464">MKNVQTKRMVLIAIFAALTAIGAFIKIPIPVVPFTLQIIVVFLAGVLLGSKGALYSQLVYIAVGLAGMPVFNEGGGIMYIFKPSFGYLLGFALAAYCIGWVIERIKQPQFIHFVIANLLGVFCIYLIGIPYLYAMLNIWVGQTTSIKYAIMVGFSAGFFVDLILACVTAILSKRLYDTIVQRYMLV</sequence>
<evidence type="ECO:0000256" key="1">
    <source>
        <dbReference type="ARBA" id="ARBA00010692"/>
    </source>
</evidence>
<dbReference type="GO" id="GO:0015225">
    <property type="term" value="F:biotin transmembrane transporter activity"/>
    <property type="evidence" value="ECO:0007669"/>
    <property type="project" value="UniProtKB-UniRule"/>
</dbReference>
<dbReference type="PANTHER" id="PTHR34295:SF1">
    <property type="entry name" value="BIOTIN TRANSPORTER BIOY"/>
    <property type="match status" value="1"/>
</dbReference>
<evidence type="ECO:0000256" key="3">
    <source>
        <dbReference type="SAM" id="Phobius"/>
    </source>
</evidence>
<dbReference type="RefSeq" id="WP_188613187.1">
    <property type="nucleotide sequence ID" value="NZ_BMJT01000001.1"/>
</dbReference>
<feature type="transmembrane region" description="Helical" evidence="3">
    <location>
        <begin position="114"/>
        <end position="136"/>
    </location>
</feature>
<dbReference type="Pfam" id="PF02632">
    <property type="entry name" value="BioY"/>
    <property type="match status" value="1"/>
</dbReference>
<feature type="transmembrane region" description="Helical" evidence="3">
    <location>
        <begin position="148"/>
        <end position="172"/>
    </location>
</feature>
<evidence type="ECO:0000256" key="2">
    <source>
        <dbReference type="PIRNR" id="PIRNR016661"/>
    </source>
</evidence>
<dbReference type="PANTHER" id="PTHR34295">
    <property type="entry name" value="BIOTIN TRANSPORTER BIOY"/>
    <property type="match status" value="1"/>
</dbReference>
<protein>
    <recommendedName>
        <fullName evidence="2">Biotin transporter</fullName>
    </recommendedName>
</protein>
<dbReference type="PIRSF" id="PIRSF016661">
    <property type="entry name" value="BioY"/>
    <property type="match status" value="1"/>
</dbReference>
<comment type="subcellular location">
    <subcellularLocation>
        <location evidence="2">Cell membrane</location>
        <topology evidence="2">Multi-pass membrane protein</topology>
    </subcellularLocation>
</comment>
<dbReference type="Gene3D" id="1.10.1760.20">
    <property type="match status" value="1"/>
</dbReference>
<keyword evidence="3" id="KW-1133">Transmembrane helix</keyword>
<comment type="similarity">
    <text evidence="1 2">Belongs to the BioY family.</text>
</comment>
<keyword evidence="3" id="KW-0812">Transmembrane</keyword>
<reference evidence="4" key="1">
    <citation type="journal article" date="2014" name="Int. J. Syst. Evol. Microbiol.">
        <title>Complete genome sequence of Corynebacterium casei LMG S-19264T (=DSM 44701T), isolated from a smear-ripened cheese.</title>
        <authorList>
            <consortium name="US DOE Joint Genome Institute (JGI-PGF)"/>
            <person name="Walter F."/>
            <person name="Albersmeier A."/>
            <person name="Kalinowski J."/>
            <person name="Ruckert C."/>
        </authorList>
    </citation>
    <scope>NUCLEOTIDE SEQUENCE</scope>
    <source>
        <strain evidence="4">CGMCC 1.15760</strain>
    </source>
</reference>
<evidence type="ECO:0000313" key="5">
    <source>
        <dbReference type="Proteomes" id="UP000616608"/>
    </source>
</evidence>
<dbReference type="Proteomes" id="UP000616608">
    <property type="component" value="Unassembled WGS sequence"/>
</dbReference>
<dbReference type="EMBL" id="BMJT01000001">
    <property type="protein sequence ID" value="GGG11641.1"/>
    <property type="molecule type" value="Genomic_DNA"/>
</dbReference>
<keyword evidence="2" id="KW-0813">Transport</keyword>